<proteinExistence type="predicted"/>
<protein>
    <submittedName>
        <fullName evidence="1">Uncharacterized protein</fullName>
    </submittedName>
</protein>
<accession>A0A026WPI7</accession>
<keyword evidence="2" id="KW-1185">Reference proteome</keyword>
<gene>
    <name evidence="1" type="ORF">X777_00990</name>
</gene>
<reference evidence="1 2" key="1">
    <citation type="journal article" date="2014" name="Curr. Biol.">
        <title>The genome of the clonal raider ant Cerapachys biroi.</title>
        <authorList>
            <person name="Oxley P.R."/>
            <person name="Ji L."/>
            <person name="Fetter-Pruneda I."/>
            <person name="McKenzie S.K."/>
            <person name="Li C."/>
            <person name="Hu H."/>
            <person name="Zhang G."/>
            <person name="Kronauer D.J."/>
        </authorList>
    </citation>
    <scope>NUCLEOTIDE SEQUENCE [LARGE SCALE GENOMIC DNA]</scope>
</reference>
<evidence type="ECO:0000313" key="2">
    <source>
        <dbReference type="Proteomes" id="UP000053097"/>
    </source>
</evidence>
<sequence length="56" mass="6552">MKKTNLEKQTVENAKLKETVVIDVQTFCEIYWLLQIISLPFVPVKMSCNYKQTCGR</sequence>
<dbReference type="AlphaFoldDB" id="A0A026WPI7"/>
<dbReference type="EMBL" id="KK107139">
    <property type="protein sequence ID" value="EZA57888.1"/>
    <property type="molecule type" value="Genomic_DNA"/>
</dbReference>
<evidence type="ECO:0000313" key="1">
    <source>
        <dbReference type="EMBL" id="EZA57888.1"/>
    </source>
</evidence>
<name>A0A026WPI7_OOCBI</name>
<dbReference type="Proteomes" id="UP000053097">
    <property type="component" value="Unassembled WGS sequence"/>
</dbReference>
<organism evidence="1 2">
    <name type="scientific">Ooceraea biroi</name>
    <name type="common">Clonal raider ant</name>
    <name type="synonym">Cerapachys biroi</name>
    <dbReference type="NCBI Taxonomy" id="2015173"/>
    <lineage>
        <taxon>Eukaryota</taxon>
        <taxon>Metazoa</taxon>
        <taxon>Ecdysozoa</taxon>
        <taxon>Arthropoda</taxon>
        <taxon>Hexapoda</taxon>
        <taxon>Insecta</taxon>
        <taxon>Pterygota</taxon>
        <taxon>Neoptera</taxon>
        <taxon>Endopterygota</taxon>
        <taxon>Hymenoptera</taxon>
        <taxon>Apocrita</taxon>
        <taxon>Aculeata</taxon>
        <taxon>Formicoidea</taxon>
        <taxon>Formicidae</taxon>
        <taxon>Dorylinae</taxon>
        <taxon>Ooceraea</taxon>
    </lineage>
</organism>